<dbReference type="InterPro" id="IPR005019">
    <property type="entry name" value="Adenine_glyco"/>
</dbReference>
<dbReference type="Gene3D" id="1.10.340.30">
    <property type="entry name" value="Hypothetical protein, domain 2"/>
    <property type="match status" value="1"/>
</dbReference>
<feature type="binding site" evidence="1">
    <location>
        <position position="18"/>
    </location>
    <ligand>
        <name>Zn(2+)</name>
        <dbReference type="ChEBI" id="CHEBI:29105"/>
    </ligand>
</feature>
<keyword evidence="1" id="KW-0862">Zinc</keyword>
<sequence>MVIPDHDIVTDPCYAAFHDHEWGVPVHDDKKLFEMLVLSGALAEMTWPAILSKRETFKEVFMDFDPLLVAKLSERKILGPCSPARSLLSEHRLRIIIENAQEVLKVIEEFGSFDNYCWGFLNSKPMVGRFRHPREVPMKTPEGRRHEPGPAPARLPRRRADGDLRLHAGRRHGQ</sequence>
<organism evidence="3">
    <name type="scientific">Oryza sativa subsp. japonica</name>
    <name type="common">Rice</name>
    <dbReference type="NCBI Taxonomy" id="39947"/>
    <lineage>
        <taxon>Eukaryota</taxon>
        <taxon>Viridiplantae</taxon>
        <taxon>Streptophyta</taxon>
        <taxon>Embryophyta</taxon>
        <taxon>Tracheophyta</taxon>
        <taxon>Spermatophyta</taxon>
        <taxon>Magnoliopsida</taxon>
        <taxon>Liliopsida</taxon>
        <taxon>Poales</taxon>
        <taxon>Poaceae</taxon>
        <taxon>BOP clade</taxon>
        <taxon>Oryzoideae</taxon>
        <taxon>Oryzeae</taxon>
        <taxon>Oryzinae</taxon>
        <taxon>Oryza</taxon>
        <taxon>Oryza sativa</taxon>
    </lineage>
</organism>
<dbReference type="AlphaFoldDB" id="A3BYX2"/>
<dbReference type="GO" id="GO:0008725">
    <property type="term" value="F:DNA-3-methyladenine glycosylase activity"/>
    <property type="evidence" value="ECO:0007669"/>
    <property type="project" value="InterPro"/>
</dbReference>
<dbReference type="GO" id="GO:0006284">
    <property type="term" value="P:base-excision repair"/>
    <property type="evidence" value="ECO:0007669"/>
    <property type="project" value="InterPro"/>
</dbReference>
<evidence type="ECO:0000256" key="1">
    <source>
        <dbReference type="PIRSR" id="PIRSR605019-1"/>
    </source>
</evidence>
<dbReference type="Pfam" id="PF03352">
    <property type="entry name" value="Adenine_glyco"/>
    <property type="match status" value="1"/>
</dbReference>
<feature type="region of interest" description="Disordered" evidence="2">
    <location>
        <begin position="134"/>
        <end position="174"/>
    </location>
</feature>
<dbReference type="SUPFAM" id="SSF48150">
    <property type="entry name" value="DNA-glycosylase"/>
    <property type="match status" value="1"/>
</dbReference>
<name>A3BYX2_ORYSJ</name>
<dbReference type="InterPro" id="IPR011257">
    <property type="entry name" value="DNA_glycosylase"/>
</dbReference>
<gene>
    <name evidence="3" type="ORF">OsJ_29393</name>
</gene>
<evidence type="ECO:0000256" key="2">
    <source>
        <dbReference type="SAM" id="MobiDB-lite"/>
    </source>
</evidence>
<dbReference type="PANTHER" id="PTHR31116:SF7">
    <property type="entry name" value="OS09G0420300 PROTEIN"/>
    <property type="match status" value="1"/>
</dbReference>
<dbReference type="PANTHER" id="PTHR31116">
    <property type="entry name" value="OS04G0501200 PROTEIN"/>
    <property type="match status" value="1"/>
</dbReference>
<dbReference type="Proteomes" id="UP000007752">
    <property type="component" value="Chromosome 9"/>
</dbReference>
<accession>A3BYX2</accession>
<dbReference type="EMBL" id="CM000146">
    <property type="protein sequence ID" value="EAZ44761.1"/>
    <property type="molecule type" value="Genomic_DNA"/>
</dbReference>
<reference evidence="3" key="1">
    <citation type="journal article" date="2005" name="PLoS Biol.">
        <title>The genomes of Oryza sativa: a history of duplications.</title>
        <authorList>
            <person name="Yu J."/>
            <person name="Wang J."/>
            <person name="Lin W."/>
            <person name="Li S."/>
            <person name="Li H."/>
            <person name="Zhou J."/>
            <person name="Ni P."/>
            <person name="Dong W."/>
            <person name="Hu S."/>
            <person name="Zeng C."/>
            <person name="Zhang J."/>
            <person name="Zhang Y."/>
            <person name="Li R."/>
            <person name="Xu Z."/>
            <person name="Li S."/>
            <person name="Li X."/>
            <person name="Zheng H."/>
            <person name="Cong L."/>
            <person name="Lin L."/>
            <person name="Yin J."/>
            <person name="Geng J."/>
            <person name="Li G."/>
            <person name="Shi J."/>
            <person name="Liu J."/>
            <person name="Lv H."/>
            <person name="Li J."/>
            <person name="Wang J."/>
            <person name="Deng Y."/>
            <person name="Ran L."/>
            <person name="Shi X."/>
            <person name="Wang X."/>
            <person name="Wu Q."/>
            <person name="Li C."/>
            <person name="Ren X."/>
            <person name="Wang J."/>
            <person name="Wang X."/>
            <person name="Li D."/>
            <person name="Liu D."/>
            <person name="Zhang X."/>
            <person name="Ji Z."/>
            <person name="Zhao W."/>
            <person name="Sun Y."/>
            <person name="Zhang Z."/>
            <person name="Bao J."/>
            <person name="Han Y."/>
            <person name="Dong L."/>
            <person name="Ji J."/>
            <person name="Chen P."/>
            <person name="Wu S."/>
            <person name="Liu J."/>
            <person name="Xiao Y."/>
            <person name="Bu D."/>
            <person name="Tan J."/>
            <person name="Yang L."/>
            <person name="Ye C."/>
            <person name="Zhang J."/>
            <person name="Xu J."/>
            <person name="Zhou Y."/>
            <person name="Yu Y."/>
            <person name="Zhang B."/>
            <person name="Zhuang S."/>
            <person name="Wei H."/>
            <person name="Liu B."/>
            <person name="Lei M."/>
            <person name="Yu H."/>
            <person name="Li Y."/>
            <person name="Xu H."/>
            <person name="Wei S."/>
            <person name="He X."/>
            <person name="Fang L."/>
            <person name="Zhang Z."/>
            <person name="Zhang Y."/>
            <person name="Huang X."/>
            <person name="Su Z."/>
            <person name="Tong W."/>
            <person name="Li J."/>
            <person name="Tong Z."/>
            <person name="Li S."/>
            <person name="Ye J."/>
            <person name="Wang L."/>
            <person name="Fang L."/>
            <person name="Lei T."/>
            <person name="Chen C."/>
            <person name="Chen H."/>
            <person name="Xu Z."/>
            <person name="Li H."/>
            <person name="Huang H."/>
            <person name="Zhang F."/>
            <person name="Xu H."/>
            <person name="Li N."/>
            <person name="Zhao C."/>
            <person name="Li S."/>
            <person name="Dong L."/>
            <person name="Huang Y."/>
            <person name="Li L."/>
            <person name="Xi Y."/>
            <person name="Qi Q."/>
            <person name="Li W."/>
            <person name="Zhang B."/>
            <person name="Hu W."/>
            <person name="Zhang Y."/>
            <person name="Tian X."/>
            <person name="Jiao Y."/>
            <person name="Liang X."/>
            <person name="Jin J."/>
            <person name="Gao L."/>
            <person name="Zheng W."/>
            <person name="Hao B."/>
            <person name="Liu S."/>
            <person name="Wang W."/>
            <person name="Yuan L."/>
            <person name="Cao M."/>
            <person name="McDermott J."/>
            <person name="Samudrala R."/>
            <person name="Wang J."/>
            <person name="Wong G.K."/>
            <person name="Yang H."/>
        </authorList>
    </citation>
    <scope>NUCLEOTIDE SEQUENCE [LARGE SCALE GENOMIC DNA]</scope>
</reference>
<reference evidence="3" key="2">
    <citation type="submission" date="2008-12" db="EMBL/GenBank/DDBJ databases">
        <title>Improved gene annotation of the rice (Oryza sativa) genomes.</title>
        <authorList>
            <person name="Wang J."/>
            <person name="Li R."/>
            <person name="Fan W."/>
            <person name="Huang Q."/>
            <person name="Zhang J."/>
            <person name="Zhou Y."/>
            <person name="Hu Y."/>
            <person name="Zi S."/>
            <person name="Li J."/>
            <person name="Ni P."/>
            <person name="Zheng H."/>
            <person name="Zhang Y."/>
            <person name="Zhao M."/>
            <person name="Hao Q."/>
            <person name="McDermott J."/>
            <person name="Samudrala R."/>
            <person name="Kristiansen K."/>
            <person name="Wong G.K.-S."/>
        </authorList>
    </citation>
    <scope>NUCLEOTIDE SEQUENCE</scope>
</reference>
<evidence type="ECO:0000313" key="3">
    <source>
        <dbReference type="EMBL" id="EAZ44761.1"/>
    </source>
</evidence>
<dbReference type="GO" id="GO:0046872">
    <property type="term" value="F:metal ion binding"/>
    <property type="evidence" value="ECO:0007669"/>
    <property type="project" value="UniProtKB-KW"/>
</dbReference>
<keyword evidence="1" id="KW-0479">Metal-binding</keyword>
<proteinExistence type="predicted"/>
<feature type="compositionally biased region" description="Basic and acidic residues" evidence="2">
    <location>
        <begin position="134"/>
        <end position="148"/>
    </location>
</feature>
<protein>
    <submittedName>
        <fullName evidence="3">Uncharacterized protein</fullName>
    </submittedName>
</protein>